<evidence type="ECO:0000313" key="2">
    <source>
        <dbReference type="Proteomes" id="UP001164803"/>
    </source>
</evidence>
<evidence type="ECO:0000313" key="1">
    <source>
        <dbReference type="EMBL" id="WAH35012.1"/>
    </source>
</evidence>
<name>A0ABY6YWZ7_9BACL</name>
<dbReference type="RefSeq" id="WP_268041797.1">
    <property type="nucleotide sequence ID" value="NZ_CP104064.1"/>
</dbReference>
<dbReference type="EMBL" id="CP104064">
    <property type="protein sequence ID" value="WAH35012.1"/>
    <property type="molecule type" value="Genomic_DNA"/>
</dbReference>
<reference evidence="1" key="1">
    <citation type="submission" date="2022-08" db="EMBL/GenBank/DDBJ databases">
        <title>Alicyclobacillus dauci DSM2870, complete genome.</title>
        <authorList>
            <person name="Wang Q."/>
            <person name="Cai R."/>
            <person name="Wang Z."/>
        </authorList>
    </citation>
    <scope>NUCLEOTIDE SEQUENCE</scope>
    <source>
        <strain evidence="1">DSM 28700</strain>
    </source>
</reference>
<keyword evidence="2" id="KW-1185">Reference proteome</keyword>
<gene>
    <name evidence="1" type="ORF">NZD86_11795</name>
</gene>
<proteinExistence type="predicted"/>
<accession>A0ABY6YWZ7</accession>
<protein>
    <submittedName>
        <fullName evidence="1">Uncharacterized protein</fullName>
    </submittedName>
</protein>
<organism evidence="1 2">
    <name type="scientific">Alicyclobacillus dauci</name>
    <dbReference type="NCBI Taxonomy" id="1475485"/>
    <lineage>
        <taxon>Bacteria</taxon>
        <taxon>Bacillati</taxon>
        <taxon>Bacillota</taxon>
        <taxon>Bacilli</taxon>
        <taxon>Bacillales</taxon>
        <taxon>Alicyclobacillaceae</taxon>
        <taxon>Alicyclobacillus</taxon>
    </lineage>
</organism>
<sequence>MGLDFSHCDAHWAYSGFMRFRRRLAEQIGFALDEMEGFGGTRSFDEMVDDIKPLLDHSDCDGELTPEECKQVAPRLRELVSGWLDDDRDKIQALDLAEGMELAAEEGEPLRFR</sequence>
<dbReference type="Proteomes" id="UP001164803">
    <property type="component" value="Chromosome"/>
</dbReference>